<dbReference type="Gene3D" id="3.90.120.10">
    <property type="entry name" value="DNA Methylase, subunit A, domain 2"/>
    <property type="match status" value="1"/>
</dbReference>
<dbReference type="PANTHER" id="PTHR46098:SF1">
    <property type="entry name" value="TRNA (CYTOSINE(38)-C(5))-METHYLTRANSFERASE"/>
    <property type="match status" value="1"/>
</dbReference>
<evidence type="ECO:0000256" key="2">
    <source>
        <dbReference type="ARBA" id="ARBA00022679"/>
    </source>
</evidence>
<dbReference type="InterPro" id="IPR001525">
    <property type="entry name" value="C5_MeTfrase"/>
</dbReference>
<dbReference type="InterPro" id="IPR029063">
    <property type="entry name" value="SAM-dependent_MTases_sf"/>
</dbReference>
<organism evidence="4">
    <name type="scientific">freshwater metagenome</name>
    <dbReference type="NCBI Taxonomy" id="449393"/>
    <lineage>
        <taxon>unclassified sequences</taxon>
        <taxon>metagenomes</taxon>
        <taxon>ecological metagenomes</taxon>
    </lineage>
</organism>
<proteinExistence type="predicted"/>
<dbReference type="Gene3D" id="3.40.50.150">
    <property type="entry name" value="Vaccinia Virus protein VP39"/>
    <property type="match status" value="1"/>
</dbReference>
<protein>
    <submittedName>
        <fullName evidence="4">Unannotated protein</fullName>
    </submittedName>
</protein>
<dbReference type="PANTHER" id="PTHR46098">
    <property type="entry name" value="TRNA (CYTOSINE(38)-C(5))-METHYLTRANSFERASE"/>
    <property type="match status" value="1"/>
</dbReference>
<dbReference type="NCBIfam" id="TIGR00675">
    <property type="entry name" value="dcm"/>
    <property type="match status" value="1"/>
</dbReference>
<sequence length="442" mass="49956">MSFKYIDLFAGIGGFHAALHAMGGECVRAVEIDEHAARVYQKNWKMPALGDINDFVSDTDVNIPEHDVLVAGFPCQPFSKSGAQRGMEETRGTLYWSILRIIKARRPSLVILENVRNLAGPRHAHEWEVIISTLRDEGYCVSSKPGVFSPHLLPRSNGGRPQIRERVFIVAVRDDLELIGSGVDELPVVANLPVDGWDPQNWRLKSGLPLLKGKEVRAFALTESETRWIDAWDDFVVQMLDLRNGERLPGFPIWADAWVRPQDLVIPNGTPKWKENFLVKNSNFYEAHRKVLEKWKKKWSIDSDLFPPSRRKLEWQAQGTPSLWETVMHLRPSGIRAKRATYLPALVAITQTSIIGPERRRITPLEAARLQGLPDWFDFGDQADALTYKQLGNGVSVGAVWHVLQETIARYEKLLKESCPGLANALLESPHTPDDLLNAMRD</sequence>
<dbReference type="PRINTS" id="PR00105">
    <property type="entry name" value="C5METTRFRASE"/>
</dbReference>
<dbReference type="Pfam" id="PF00145">
    <property type="entry name" value="DNA_methylase"/>
    <property type="match status" value="1"/>
</dbReference>
<dbReference type="AlphaFoldDB" id="A0A6J7D0U6"/>
<evidence type="ECO:0000256" key="3">
    <source>
        <dbReference type="ARBA" id="ARBA00022691"/>
    </source>
</evidence>
<keyword evidence="1" id="KW-0489">Methyltransferase</keyword>
<dbReference type="EMBL" id="CAFBLK010000080">
    <property type="protein sequence ID" value="CAB4864477.1"/>
    <property type="molecule type" value="Genomic_DNA"/>
</dbReference>
<dbReference type="CDD" id="cd00315">
    <property type="entry name" value="Cyt_C5_DNA_methylase"/>
    <property type="match status" value="1"/>
</dbReference>
<name>A0A6J7D0U6_9ZZZZ</name>
<dbReference type="PROSITE" id="PS00094">
    <property type="entry name" value="C5_MTASE_1"/>
    <property type="match status" value="1"/>
</dbReference>
<dbReference type="PROSITE" id="PS51679">
    <property type="entry name" value="SAM_MT_C5"/>
    <property type="match status" value="1"/>
</dbReference>
<accession>A0A6J7D0U6</accession>
<dbReference type="GO" id="GO:0032259">
    <property type="term" value="P:methylation"/>
    <property type="evidence" value="ECO:0007669"/>
    <property type="project" value="UniProtKB-KW"/>
</dbReference>
<dbReference type="InterPro" id="IPR018117">
    <property type="entry name" value="C5_DNA_meth_AS"/>
</dbReference>
<keyword evidence="2" id="KW-0808">Transferase</keyword>
<reference evidence="4" key="1">
    <citation type="submission" date="2020-05" db="EMBL/GenBank/DDBJ databases">
        <authorList>
            <person name="Chiriac C."/>
            <person name="Salcher M."/>
            <person name="Ghai R."/>
            <person name="Kavagutti S V."/>
        </authorList>
    </citation>
    <scope>NUCLEOTIDE SEQUENCE</scope>
</reference>
<dbReference type="InterPro" id="IPR050750">
    <property type="entry name" value="C5-MTase"/>
</dbReference>
<evidence type="ECO:0000256" key="1">
    <source>
        <dbReference type="ARBA" id="ARBA00022603"/>
    </source>
</evidence>
<keyword evidence="3" id="KW-0949">S-adenosyl-L-methionine</keyword>
<gene>
    <name evidence="4" type="ORF">UFOPK3317_00586</name>
</gene>
<dbReference type="GO" id="GO:0008168">
    <property type="term" value="F:methyltransferase activity"/>
    <property type="evidence" value="ECO:0007669"/>
    <property type="project" value="UniProtKB-KW"/>
</dbReference>
<evidence type="ECO:0000313" key="4">
    <source>
        <dbReference type="EMBL" id="CAB4864477.1"/>
    </source>
</evidence>
<dbReference type="SUPFAM" id="SSF53335">
    <property type="entry name" value="S-adenosyl-L-methionine-dependent methyltransferases"/>
    <property type="match status" value="1"/>
</dbReference>